<evidence type="ECO:0000313" key="1">
    <source>
        <dbReference type="EMBL" id="EXB77028.1"/>
    </source>
</evidence>
<gene>
    <name evidence="1" type="ORF">L484_014154</name>
</gene>
<dbReference type="AlphaFoldDB" id="W9RJU2"/>
<proteinExistence type="predicted"/>
<evidence type="ECO:0000313" key="2">
    <source>
        <dbReference type="Proteomes" id="UP000030645"/>
    </source>
</evidence>
<organism evidence="1 2">
    <name type="scientific">Morus notabilis</name>
    <dbReference type="NCBI Taxonomy" id="981085"/>
    <lineage>
        <taxon>Eukaryota</taxon>
        <taxon>Viridiplantae</taxon>
        <taxon>Streptophyta</taxon>
        <taxon>Embryophyta</taxon>
        <taxon>Tracheophyta</taxon>
        <taxon>Spermatophyta</taxon>
        <taxon>Magnoliopsida</taxon>
        <taxon>eudicotyledons</taxon>
        <taxon>Gunneridae</taxon>
        <taxon>Pentapetalae</taxon>
        <taxon>rosids</taxon>
        <taxon>fabids</taxon>
        <taxon>Rosales</taxon>
        <taxon>Moraceae</taxon>
        <taxon>Moreae</taxon>
        <taxon>Morus</taxon>
    </lineage>
</organism>
<accession>W9RJU2</accession>
<keyword evidence="2" id="KW-1185">Reference proteome</keyword>
<sequence>MVEIRWLNRLNWRRWWNFRRESVEEAEATGTQRYENETSVPISTMLDLGFGLGMKAHLILRGYSWATGPEDVIAATGPKDAPLASAWMFHAGRGMTDGRWGNFSILEVDSTWFNKEVLTWF</sequence>
<dbReference type="Proteomes" id="UP000030645">
    <property type="component" value="Unassembled WGS sequence"/>
</dbReference>
<dbReference type="EMBL" id="KE344740">
    <property type="protein sequence ID" value="EXB77028.1"/>
    <property type="molecule type" value="Genomic_DNA"/>
</dbReference>
<reference evidence="2" key="1">
    <citation type="submission" date="2013-01" db="EMBL/GenBank/DDBJ databases">
        <title>Draft Genome Sequence of a Mulberry Tree, Morus notabilis C.K. Schneid.</title>
        <authorList>
            <person name="He N."/>
            <person name="Zhao S."/>
        </authorList>
    </citation>
    <scope>NUCLEOTIDE SEQUENCE</scope>
</reference>
<name>W9RJU2_9ROSA</name>
<protein>
    <submittedName>
        <fullName evidence="1">Uncharacterized protein</fullName>
    </submittedName>
</protein>